<protein>
    <submittedName>
        <fullName evidence="2">Uncharacterized protein</fullName>
    </submittedName>
</protein>
<evidence type="ECO:0000313" key="3">
    <source>
        <dbReference type="Proteomes" id="UP000799424"/>
    </source>
</evidence>
<name>A0A6A7A662_9PLEO</name>
<dbReference type="EMBL" id="MU006222">
    <property type="protein sequence ID" value="KAF2828656.1"/>
    <property type="molecule type" value="Genomic_DNA"/>
</dbReference>
<organism evidence="2 3">
    <name type="scientific">Ophiobolus disseminans</name>
    <dbReference type="NCBI Taxonomy" id="1469910"/>
    <lineage>
        <taxon>Eukaryota</taxon>
        <taxon>Fungi</taxon>
        <taxon>Dikarya</taxon>
        <taxon>Ascomycota</taxon>
        <taxon>Pezizomycotina</taxon>
        <taxon>Dothideomycetes</taxon>
        <taxon>Pleosporomycetidae</taxon>
        <taxon>Pleosporales</taxon>
        <taxon>Pleosporineae</taxon>
        <taxon>Phaeosphaeriaceae</taxon>
        <taxon>Ophiobolus</taxon>
    </lineage>
</organism>
<dbReference type="AlphaFoldDB" id="A0A6A7A662"/>
<keyword evidence="3" id="KW-1185">Reference proteome</keyword>
<evidence type="ECO:0000256" key="1">
    <source>
        <dbReference type="SAM" id="Coils"/>
    </source>
</evidence>
<keyword evidence="1" id="KW-0175">Coiled coil</keyword>
<feature type="coiled-coil region" evidence="1">
    <location>
        <begin position="258"/>
        <end position="285"/>
    </location>
</feature>
<dbReference type="Proteomes" id="UP000799424">
    <property type="component" value="Unassembled WGS sequence"/>
</dbReference>
<feature type="non-terminal residue" evidence="2">
    <location>
        <position position="1"/>
    </location>
</feature>
<accession>A0A6A7A662</accession>
<dbReference type="OrthoDB" id="3795464at2759"/>
<reference evidence="2" key="1">
    <citation type="journal article" date="2020" name="Stud. Mycol.">
        <title>101 Dothideomycetes genomes: a test case for predicting lifestyles and emergence of pathogens.</title>
        <authorList>
            <person name="Haridas S."/>
            <person name="Albert R."/>
            <person name="Binder M."/>
            <person name="Bloem J."/>
            <person name="Labutti K."/>
            <person name="Salamov A."/>
            <person name="Andreopoulos B."/>
            <person name="Baker S."/>
            <person name="Barry K."/>
            <person name="Bills G."/>
            <person name="Bluhm B."/>
            <person name="Cannon C."/>
            <person name="Castanera R."/>
            <person name="Culley D."/>
            <person name="Daum C."/>
            <person name="Ezra D."/>
            <person name="Gonzalez J."/>
            <person name="Henrissat B."/>
            <person name="Kuo A."/>
            <person name="Liang C."/>
            <person name="Lipzen A."/>
            <person name="Lutzoni F."/>
            <person name="Magnuson J."/>
            <person name="Mondo S."/>
            <person name="Nolan M."/>
            <person name="Ohm R."/>
            <person name="Pangilinan J."/>
            <person name="Park H.-J."/>
            <person name="Ramirez L."/>
            <person name="Alfaro M."/>
            <person name="Sun H."/>
            <person name="Tritt A."/>
            <person name="Yoshinaga Y."/>
            <person name="Zwiers L.-H."/>
            <person name="Turgeon B."/>
            <person name="Goodwin S."/>
            <person name="Spatafora J."/>
            <person name="Crous P."/>
            <person name="Grigoriev I."/>
        </authorList>
    </citation>
    <scope>NUCLEOTIDE SEQUENCE</scope>
    <source>
        <strain evidence="2">CBS 113818</strain>
    </source>
</reference>
<evidence type="ECO:0000313" key="2">
    <source>
        <dbReference type="EMBL" id="KAF2828656.1"/>
    </source>
</evidence>
<sequence length="310" mass="35240">LPTITQLSNSNVRVQMPDGLIQRIKPVAGLKVAIERYLPPPGDYYDQYTLSTNFEGNFFNMYFDSDFSQDKCWTCWSLQSTCSKRGTCTKTCKVCDTSEHPGETCPMLYCTISWFNDRKVKLNVLRTQFRQFRPSQSELTTLQRMHLVLETTDHSAPITPNLANPFVQKFYLNKSASRMLDMRPCNSNSEPTPIIGRGMLMRREQQSSTPVVISLDPRLQGTLAHRATFSISNPTPLSDKSVPYNGVGSVLAGDQHTTSGLEGRLQELEDEVMKLRADNILKDREIRQLKAENEQLRGIGYDTGMKRQRI</sequence>
<proteinExistence type="predicted"/>
<gene>
    <name evidence="2" type="ORF">CC86DRAFT_288740</name>
</gene>